<accession>A0A3S1BP49</accession>
<dbReference type="SUPFAM" id="SSF51161">
    <property type="entry name" value="Trimeric LpxA-like enzymes"/>
    <property type="match status" value="1"/>
</dbReference>
<evidence type="ECO:0000313" key="2">
    <source>
        <dbReference type="EMBL" id="RUT46114.1"/>
    </source>
</evidence>
<comment type="caution">
    <text evidence="2">The sequence shown here is derived from an EMBL/GenBank/DDBJ whole genome shotgun (WGS) entry which is preliminary data.</text>
</comment>
<dbReference type="RefSeq" id="WP_127192568.1">
    <property type="nucleotide sequence ID" value="NZ_RZNY01000010.1"/>
</dbReference>
<protein>
    <submittedName>
        <fullName evidence="2">Glycosyltransferase</fullName>
    </submittedName>
</protein>
<dbReference type="OrthoDB" id="2053790at2"/>
<dbReference type="Pfam" id="PF00132">
    <property type="entry name" value="Hexapep"/>
    <property type="match status" value="1"/>
</dbReference>
<dbReference type="EMBL" id="RZNY01000010">
    <property type="protein sequence ID" value="RUT46114.1"/>
    <property type="molecule type" value="Genomic_DNA"/>
</dbReference>
<keyword evidence="3" id="KW-1185">Reference proteome</keyword>
<organism evidence="2 3">
    <name type="scientific">Paenibacillus anaericanus</name>
    <dbReference type="NCBI Taxonomy" id="170367"/>
    <lineage>
        <taxon>Bacteria</taxon>
        <taxon>Bacillati</taxon>
        <taxon>Bacillota</taxon>
        <taxon>Bacilli</taxon>
        <taxon>Bacillales</taxon>
        <taxon>Paenibacillaceae</taxon>
        <taxon>Paenibacillus</taxon>
    </lineage>
</organism>
<keyword evidence="2" id="KW-0808">Transferase</keyword>
<dbReference type="InterPro" id="IPR029044">
    <property type="entry name" value="Nucleotide-diphossugar_trans"/>
</dbReference>
<proteinExistence type="predicted"/>
<evidence type="ECO:0000313" key="3">
    <source>
        <dbReference type="Proteomes" id="UP000279446"/>
    </source>
</evidence>
<dbReference type="InterPro" id="IPR051159">
    <property type="entry name" value="Hexapeptide_acetyltransf"/>
</dbReference>
<dbReference type="InterPro" id="IPR001173">
    <property type="entry name" value="Glyco_trans_2-like"/>
</dbReference>
<dbReference type="Gene3D" id="2.160.10.10">
    <property type="entry name" value="Hexapeptide repeat proteins"/>
    <property type="match status" value="1"/>
</dbReference>
<sequence length="495" mass="55057">MSTHISPDLIAKLHRFGNNNSIHNGGEFHFPERIAIDNSIYMSAPYTLYAGSPYLDEEKNPVIVIRDGCHINMGLQIMAKHLVQLERNVLIAPNVIISDWINVPVAAAQEKSVHFSSKGIIIGEGSWIGTNAKILGQVKIGTGSVVKPNSIVYDNVPDYCVVAGCPASIVQLYDSTSNQWLDIATKEEADKILTSRKLQPLLSICIPTYNRANCLDACLNSIFSQVPNNDLIEVIVSDNASTDSTAKVAKRYCELYPNLKYVRNTENIGGDRNILAAMQLGSGKFIKLQGDDDFFVDNTIQPLLHVLYQQQDCGIIFVNVLSGDGAIVIGEGMNSYLAATSFYATFITSLVFRREELQQIADPQKFISSSYNQLYLQYGILELNPRLCIMNCSMFTYAGMASEVYNYGGAIIRGYLTILEHYVGKGLSEDAFNSEKKFSLFNYVLPGFRAIVAGTTLSDLTSFEETYVEFYQNESYFEEGLSIINSIRPWSPRQQ</sequence>
<dbReference type="PANTHER" id="PTHR23416">
    <property type="entry name" value="SIALIC ACID SYNTHASE-RELATED"/>
    <property type="match status" value="1"/>
</dbReference>
<dbReference type="AlphaFoldDB" id="A0A3S1BP49"/>
<feature type="domain" description="Glycosyltransferase 2-like" evidence="1">
    <location>
        <begin position="203"/>
        <end position="316"/>
    </location>
</feature>
<dbReference type="SUPFAM" id="SSF53448">
    <property type="entry name" value="Nucleotide-diphospho-sugar transferases"/>
    <property type="match status" value="1"/>
</dbReference>
<name>A0A3S1BP49_9BACL</name>
<dbReference type="GO" id="GO:0016740">
    <property type="term" value="F:transferase activity"/>
    <property type="evidence" value="ECO:0007669"/>
    <property type="project" value="UniProtKB-KW"/>
</dbReference>
<dbReference type="Gene3D" id="3.90.550.10">
    <property type="entry name" value="Spore Coat Polysaccharide Biosynthesis Protein SpsA, Chain A"/>
    <property type="match status" value="1"/>
</dbReference>
<evidence type="ECO:0000259" key="1">
    <source>
        <dbReference type="Pfam" id="PF00535"/>
    </source>
</evidence>
<dbReference type="CDD" id="cd04647">
    <property type="entry name" value="LbH_MAT_like"/>
    <property type="match status" value="1"/>
</dbReference>
<dbReference type="Proteomes" id="UP000279446">
    <property type="component" value="Unassembled WGS sequence"/>
</dbReference>
<dbReference type="InterPro" id="IPR011004">
    <property type="entry name" value="Trimer_LpxA-like_sf"/>
</dbReference>
<reference evidence="2 3" key="1">
    <citation type="submission" date="2018-12" db="EMBL/GenBank/DDBJ databases">
        <authorList>
            <person name="Sun L."/>
            <person name="Chen Z."/>
        </authorList>
    </citation>
    <scope>NUCLEOTIDE SEQUENCE [LARGE SCALE GENOMIC DNA]</scope>
    <source>
        <strain evidence="2 3">DSM 15890</strain>
    </source>
</reference>
<dbReference type="CDD" id="cd00761">
    <property type="entry name" value="Glyco_tranf_GTA_type"/>
    <property type="match status" value="1"/>
</dbReference>
<dbReference type="Pfam" id="PF00535">
    <property type="entry name" value="Glycos_transf_2"/>
    <property type="match status" value="1"/>
</dbReference>
<dbReference type="InterPro" id="IPR001451">
    <property type="entry name" value="Hexapep"/>
</dbReference>
<gene>
    <name evidence="2" type="ORF">EJP82_13385</name>
</gene>